<dbReference type="AlphaFoldDB" id="A0A8J2SFS2"/>
<keyword evidence="10" id="KW-0175">Coiled coil</keyword>
<evidence type="ECO:0000256" key="2">
    <source>
        <dbReference type="ARBA" id="ARBA00004236"/>
    </source>
</evidence>
<evidence type="ECO:0000256" key="7">
    <source>
        <dbReference type="ARBA" id="ARBA00023136"/>
    </source>
</evidence>
<dbReference type="GO" id="GO:0046872">
    <property type="term" value="F:metal ion binding"/>
    <property type="evidence" value="ECO:0007669"/>
    <property type="project" value="UniProtKB-KW"/>
</dbReference>
<dbReference type="CDD" id="cd00030">
    <property type="entry name" value="C2"/>
    <property type="match status" value="1"/>
</dbReference>
<sequence length="442" mass="50064">MGKKSRRRKGSRDEQPIEVTLSRAQEVREVSLRDAAADAAYAAADEDAAAAPVVADVDIVVDDGDQAALYFSVSLWRARRLLGNNNNARGKTSDPYVLVKYGDQEIKTRVVKESLDPVWKHHVMLEYDPSIREVELYVFDYENFSSDDLLGRITLSLPDPLPTEPAFCVLDREWLRVEPCSTTEQDKLKTFSNVRRSLTKAIRVFHDTEWLHKQEDLGEMCVSLTAFRLDELPSLVRQSKQTRRLSQSVVGEATLRLESELGAARRDADRSERALEVERAKTARLEEEVARLEERHDAAHRELREAADTQAELDRRELRLRGVAEGAQSETDAWRERVSRLEASISALENERDRERLRARKLERERDDAVQLRASTPITTDDLSLEDLQERIHGLTLAYYYMKRKQPPVAPAPLLDHVNRYSLPGAPALKAIGDGSNAAAAS</sequence>
<proteinExistence type="inferred from homology"/>
<comment type="caution">
    <text evidence="13">The sequence shown here is derived from an EMBL/GenBank/DDBJ whole genome shotgun (WGS) entry which is preliminary data.</text>
</comment>
<protein>
    <recommendedName>
        <fullName evidence="12">C2 domain-containing protein</fullName>
    </recommendedName>
</protein>
<feature type="domain" description="C2" evidence="12">
    <location>
        <begin position="51"/>
        <end position="170"/>
    </location>
</feature>
<keyword evidence="6" id="KW-0106">Calcium</keyword>
<evidence type="ECO:0000313" key="14">
    <source>
        <dbReference type="Proteomes" id="UP000789595"/>
    </source>
</evidence>
<name>A0A8J2SFS2_9STRA</name>
<keyword evidence="5" id="KW-0479">Metal-binding</keyword>
<comment type="subcellular location">
    <subcellularLocation>
        <location evidence="2">Cell membrane</location>
    </subcellularLocation>
    <subcellularLocation>
        <location evidence="1">Nucleus</location>
    </subcellularLocation>
</comment>
<evidence type="ECO:0000259" key="12">
    <source>
        <dbReference type="PROSITE" id="PS50004"/>
    </source>
</evidence>
<dbReference type="SMART" id="SM00239">
    <property type="entry name" value="C2"/>
    <property type="match status" value="1"/>
</dbReference>
<evidence type="ECO:0000256" key="11">
    <source>
        <dbReference type="SAM" id="MobiDB-lite"/>
    </source>
</evidence>
<dbReference type="PANTHER" id="PTHR45933">
    <property type="entry name" value="PROTEIN C2-DOMAIN ABA-RELATED 4"/>
    <property type="match status" value="1"/>
</dbReference>
<evidence type="ECO:0000256" key="1">
    <source>
        <dbReference type="ARBA" id="ARBA00004123"/>
    </source>
</evidence>
<dbReference type="EMBL" id="CAKKNE010000001">
    <property type="protein sequence ID" value="CAH0366811.1"/>
    <property type="molecule type" value="Genomic_DNA"/>
</dbReference>
<keyword evidence="3" id="KW-1003">Cell membrane</keyword>
<dbReference type="Pfam" id="PF00168">
    <property type="entry name" value="C2"/>
    <property type="match status" value="1"/>
</dbReference>
<dbReference type="GO" id="GO:0009738">
    <property type="term" value="P:abscisic acid-activated signaling pathway"/>
    <property type="evidence" value="ECO:0007669"/>
    <property type="project" value="UniProtKB-KW"/>
</dbReference>
<gene>
    <name evidence="13" type="ORF">PECAL_1P33200</name>
</gene>
<keyword evidence="7" id="KW-0472">Membrane</keyword>
<dbReference type="GO" id="GO:0005634">
    <property type="term" value="C:nucleus"/>
    <property type="evidence" value="ECO:0007669"/>
    <property type="project" value="UniProtKB-SubCell"/>
</dbReference>
<evidence type="ECO:0000256" key="5">
    <source>
        <dbReference type="ARBA" id="ARBA00022723"/>
    </source>
</evidence>
<dbReference type="InterPro" id="IPR035892">
    <property type="entry name" value="C2_domain_sf"/>
</dbReference>
<evidence type="ECO:0000313" key="13">
    <source>
        <dbReference type="EMBL" id="CAH0366811.1"/>
    </source>
</evidence>
<feature type="compositionally biased region" description="Basic residues" evidence="11">
    <location>
        <begin position="1"/>
        <end position="10"/>
    </location>
</feature>
<feature type="coiled-coil region" evidence="10">
    <location>
        <begin position="268"/>
        <end position="372"/>
    </location>
</feature>
<keyword evidence="14" id="KW-1185">Reference proteome</keyword>
<dbReference type="InterPro" id="IPR000008">
    <property type="entry name" value="C2_dom"/>
</dbReference>
<dbReference type="PROSITE" id="PS50004">
    <property type="entry name" value="C2"/>
    <property type="match status" value="1"/>
</dbReference>
<evidence type="ECO:0000256" key="3">
    <source>
        <dbReference type="ARBA" id="ARBA00022475"/>
    </source>
</evidence>
<dbReference type="GO" id="GO:0005886">
    <property type="term" value="C:plasma membrane"/>
    <property type="evidence" value="ECO:0007669"/>
    <property type="project" value="UniProtKB-SubCell"/>
</dbReference>
<accession>A0A8J2SFS2</accession>
<dbReference type="SUPFAM" id="SSF49562">
    <property type="entry name" value="C2 domain (Calcium/lipid-binding domain, CaLB)"/>
    <property type="match status" value="1"/>
</dbReference>
<evidence type="ECO:0000256" key="8">
    <source>
        <dbReference type="ARBA" id="ARBA00023242"/>
    </source>
</evidence>
<evidence type="ECO:0000256" key="6">
    <source>
        <dbReference type="ARBA" id="ARBA00022837"/>
    </source>
</evidence>
<evidence type="ECO:0000256" key="9">
    <source>
        <dbReference type="ARBA" id="ARBA00024037"/>
    </source>
</evidence>
<dbReference type="PANTHER" id="PTHR45933:SF5">
    <property type="entry name" value="PROTEIN C2-DOMAIN ABA-RELATED 4"/>
    <property type="match status" value="1"/>
</dbReference>
<dbReference type="InterPro" id="IPR044562">
    <property type="entry name" value="CAR1-11"/>
</dbReference>
<keyword evidence="8" id="KW-0539">Nucleus</keyword>
<dbReference type="Gene3D" id="2.60.40.150">
    <property type="entry name" value="C2 domain"/>
    <property type="match status" value="1"/>
</dbReference>
<reference evidence="13" key="1">
    <citation type="submission" date="2021-11" db="EMBL/GenBank/DDBJ databases">
        <authorList>
            <consortium name="Genoscope - CEA"/>
            <person name="William W."/>
        </authorList>
    </citation>
    <scope>NUCLEOTIDE SEQUENCE</scope>
</reference>
<evidence type="ECO:0000256" key="4">
    <source>
        <dbReference type="ARBA" id="ARBA00022682"/>
    </source>
</evidence>
<feature type="region of interest" description="Disordered" evidence="11">
    <location>
        <begin position="1"/>
        <end position="20"/>
    </location>
</feature>
<keyword evidence="4" id="KW-0938">Abscisic acid signaling pathway</keyword>
<evidence type="ECO:0000256" key="10">
    <source>
        <dbReference type="SAM" id="Coils"/>
    </source>
</evidence>
<comment type="similarity">
    <text evidence="9">Belongs to the plant CAR protein family.</text>
</comment>
<dbReference type="OrthoDB" id="270970at2759"/>
<organism evidence="13 14">
    <name type="scientific">Pelagomonas calceolata</name>
    <dbReference type="NCBI Taxonomy" id="35677"/>
    <lineage>
        <taxon>Eukaryota</taxon>
        <taxon>Sar</taxon>
        <taxon>Stramenopiles</taxon>
        <taxon>Ochrophyta</taxon>
        <taxon>Pelagophyceae</taxon>
        <taxon>Pelagomonadales</taxon>
        <taxon>Pelagomonadaceae</taxon>
        <taxon>Pelagomonas</taxon>
    </lineage>
</organism>
<dbReference type="Proteomes" id="UP000789595">
    <property type="component" value="Unassembled WGS sequence"/>
</dbReference>